<feature type="compositionally biased region" description="Basic residues" evidence="1">
    <location>
        <begin position="209"/>
        <end position="218"/>
    </location>
</feature>
<dbReference type="Pfam" id="PF02661">
    <property type="entry name" value="Fic"/>
    <property type="match status" value="1"/>
</dbReference>
<protein>
    <recommendedName>
        <fullName evidence="2">Fido domain-containing protein</fullName>
    </recommendedName>
</protein>
<reference evidence="3 4" key="1">
    <citation type="submission" date="2019-10" db="EMBL/GenBank/DDBJ databases">
        <authorList>
            <person name="Palmer J.M."/>
        </authorList>
    </citation>
    <scope>NUCLEOTIDE SEQUENCE [LARGE SCALE GENOMIC DNA]</scope>
    <source>
        <strain evidence="3 4">TWF718</strain>
    </source>
</reference>
<gene>
    <name evidence="3" type="ORF">TWF718_010128</name>
</gene>
<feature type="region of interest" description="Disordered" evidence="1">
    <location>
        <begin position="208"/>
        <end position="238"/>
    </location>
</feature>
<dbReference type="InterPro" id="IPR036597">
    <property type="entry name" value="Fido-like_dom_sf"/>
</dbReference>
<sequence length="387" mass="45239">MSATDDNPPEPSGSPSTSPLPRWEKKAKNFDAIASLEFSRMIYASNALENTGLNLEDTTHLCGLVFTDEKVPQTYKEEKRMEAQRKKKEEEDKQNRWMVLKLMDSAQEYVTRTYLKGGREDGNDVVEEVIDERRKNKQARREVIQHARAWKYFLERFCIEQEELNINLIQNTHTVLCAGYENEDNSKEEWWEWAGVYRTFNTIGAGTLRHQHQKGTRQRSRDRDGSITPTQKNYKKTNEGRRPLAYIRPSAVEAYMNEMIRNFEILKEVGCGDGVDEYIELAAWVGGMIMNIWPFRVENGKLARLVMNGVLWRYCGIVADIGEGERDKEEYFDIVERAAQVFHEEEFTVTARRQRGHHDLAAMVRRKLEEGRERVEETMEYGWGFWG</sequence>
<dbReference type="EMBL" id="JAVHNR010000008">
    <property type="protein sequence ID" value="KAK6334679.1"/>
    <property type="molecule type" value="Genomic_DNA"/>
</dbReference>
<evidence type="ECO:0000256" key="1">
    <source>
        <dbReference type="SAM" id="MobiDB-lite"/>
    </source>
</evidence>
<accession>A0AAN8RAU1</accession>
<feature type="region of interest" description="Disordered" evidence="1">
    <location>
        <begin position="1"/>
        <end position="23"/>
    </location>
</feature>
<dbReference type="Gene3D" id="1.10.3290.10">
    <property type="entry name" value="Fido-like domain"/>
    <property type="match status" value="1"/>
</dbReference>
<keyword evidence="4" id="KW-1185">Reference proteome</keyword>
<evidence type="ECO:0000259" key="2">
    <source>
        <dbReference type="Pfam" id="PF02661"/>
    </source>
</evidence>
<feature type="domain" description="Fido" evidence="2">
    <location>
        <begin position="232"/>
        <end position="309"/>
    </location>
</feature>
<proteinExistence type="predicted"/>
<evidence type="ECO:0000313" key="4">
    <source>
        <dbReference type="Proteomes" id="UP001313282"/>
    </source>
</evidence>
<comment type="caution">
    <text evidence="3">The sequence shown here is derived from an EMBL/GenBank/DDBJ whole genome shotgun (WGS) entry which is preliminary data.</text>
</comment>
<dbReference type="Proteomes" id="UP001313282">
    <property type="component" value="Unassembled WGS sequence"/>
</dbReference>
<dbReference type="SUPFAM" id="SSF140931">
    <property type="entry name" value="Fic-like"/>
    <property type="match status" value="1"/>
</dbReference>
<name>A0AAN8RAU1_9PEZI</name>
<dbReference type="AlphaFoldDB" id="A0AAN8RAU1"/>
<evidence type="ECO:0000313" key="3">
    <source>
        <dbReference type="EMBL" id="KAK6334679.1"/>
    </source>
</evidence>
<dbReference type="InterPro" id="IPR003812">
    <property type="entry name" value="Fido"/>
</dbReference>
<organism evidence="3 4">
    <name type="scientific">Orbilia javanica</name>
    <dbReference type="NCBI Taxonomy" id="47235"/>
    <lineage>
        <taxon>Eukaryota</taxon>
        <taxon>Fungi</taxon>
        <taxon>Dikarya</taxon>
        <taxon>Ascomycota</taxon>
        <taxon>Pezizomycotina</taxon>
        <taxon>Orbiliomycetes</taxon>
        <taxon>Orbiliales</taxon>
        <taxon>Orbiliaceae</taxon>
        <taxon>Orbilia</taxon>
    </lineage>
</organism>